<dbReference type="GO" id="GO:0070041">
    <property type="term" value="F:rRNA (uridine-C5-)-methyltransferase activity"/>
    <property type="evidence" value="ECO:0007669"/>
    <property type="project" value="TreeGrafter"/>
</dbReference>
<evidence type="ECO:0000313" key="7">
    <source>
        <dbReference type="EMBL" id="SBV91058.1"/>
    </source>
</evidence>
<reference evidence="7" key="1">
    <citation type="submission" date="2016-04" db="EMBL/GenBank/DDBJ databases">
        <authorList>
            <person name="Evans L.H."/>
            <person name="Alamgir A."/>
            <person name="Owens N."/>
            <person name="Weber N.D."/>
            <person name="Virtaneva K."/>
            <person name="Barbian K."/>
            <person name="Babar A."/>
            <person name="Rosenke K."/>
        </authorList>
    </citation>
    <scope>NUCLEOTIDE SEQUENCE</scope>
    <source>
        <strain evidence="7">86</strain>
    </source>
</reference>
<dbReference type="PANTHER" id="PTHR11061">
    <property type="entry name" value="RNA M5U METHYLTRANSFERASE"/>
    <property type="match status" value="1"/>
</dbReference>
<dbReference type="GO" id="GO:0070475">
    <property type="term" value="P:rRNA base methylation"/>
    <property type="evidence" value="ECO:0007669"/>
    <property type="project" value="TreeGrafter"/>
</dbReference>
<dbReference type="InterPro" id="IPR030390">
    <property type="entry name" value="MeTrfase_TrmA_AS"/>
</dbReference>
<dbReference type="AlphaFoldDB" id="A0A212IV25"/>
<evidence type="ECO:0000256" key="2">
    <source>
        <dbReference type="ARBA" id="ARBA00022679"/>
    </source>
</evidence>
<dbReference type="Gene3D" id="2.40.50.140">
    <property type="entry name" value="Nucleic acid-binding proteins"/>
    <property type="match status" value="1"/>
</dbReference>
<dbReference type="InterPro" id="IPR010280">
    <property type="entry name" value="U5_MeTrfase_fam"/>
</dbReference>
<dbReference type="EC" id="2.1.1.-" evidence="7"/>
<dbReference type="CDD" id="cd02440">
    <property type="entry name" value="AdoMet_MTases"/>
    <property type="match status" value="1"/>
</dbReference>
<proteinExistence type="inferred from homology"/>
<dbReference type="PROSITE" id="PS51687">
    <property type="entry name" value="SAM_MT_RNA_M5U"/>
    <property type="match status" value="1"/>
</dbReference>
<keyword evidence="2 4" id="KW-0808">Transferase</keyword>
<feature type="binding site" evidence="4">
    <location>
        <position position="309"/>
    </location>
    <ligand>
        <name>S-adenosyl-L-methionine</name>
        <dbReference type="ChEBI" id="CHEBI:59789"/>
    </ligand>
</feature>
<dbReference type="FunFam" id="2.40.50.1070:FF:000003">
    <property type="entry name" value="23S rRNA (Uracil-5-)-methyltransferase RumA"/>
    <property type="match status" value="1"/>
</dbReference>
<dbReference type="SUPFAM" id="SSF53335">
    <property type="entry name" value="S-adenosyl-L-methionine-dependent methyltransferases"/>
    <property type="match status" value="1"/>
</dbReference>
<dbReference type="PANTHER" id="PTHR11061:SF30">
    <property type="entry name" value="TRNA (URACIL(54)-C(5))-METHYLTRANSFERASE"/>
    <property type="match status" value="1"/>
</dbReference>
<feature type="active site" evidence="5">
    <location>
        <position position="405"/>
    </location>
</feature>
<dbReference type="Gene3D" id="3.40.50.150">
    <property type="entry name" value="Vaccinia Virus protein VP39"/>
    <property type="match status" value="1"/>
</dbReference>
<evidence type="ECO:0000259" key="6">
    <source>
        <dbReference type="PROSITE" id="PS50926"/>
    </source>
</evidence>
<organism evidence="7">
    <name type="scientific">uncultured Eubacteriales bacterium</name>
    <dbReference type="NCBI Taxonomy" id="172733"/>
    <lineage>
        <taxon>Bacteria</taxon>
        <taxon>Bacillati</taxon>
        <taxon>Bacillota</taxon>
        <taxon>Clostridia</taxon>
        <taxon>Eubacteriales</taxon>
        <taxon>environmental samples</taxon>
    </lineage>
</organism>
<dbReference type="InterPro" id="IPR029063">
    <property type="entry name" value="SAM-dependent_MTases_sf"/>
</dbReference>
<feature type="domain" description="TRAM" evidence="6">
    <location>
        <begin position="3"/>
        <end position="61"/>
    </location>
</feature>
<evidence type="ECO:0000256" key="1">
    <source>
        <dbReference type="ARBA" id="ARBA00022603"/>
    </source>
</evidence>
<dbReference type="PROSITE" id="PS50926">
    <property type="entry name" value="TRAM"/>
    <property type="match status" value="1"/>
</dbReference>
<feature type="binding site" evidence="4">
    <location>
        <position position="330"/>
    </location>
    <ligand>
        <name>S-adenosyl-L-methionine</name>
        <dbReference type="ChEBI" id="CHEBI:59789"/>
    </ligand>
</feature>
<feature type="binding site" evidence="4">
    <location>
        <position position="378"/>
    </location>
    <ligand>
        <name>S-adenosyl-L-methionine</name>
        <dbReference type="ChEBI" id="CHEBI:59789"/>
    </ligand>
</feature>
<evidence type="ECO:0000256" key="4">
    <source>
        <dbReference type="PROSITE-ProRule" id="PRU01024"/>
    </source>
</evidence>
<dbReference type="EMBL" id="FLUN01000001">
    <property type="protein sequence ID" value="SBV91058.1"/>
    <property type="molecule type" value="Genomic_DNA"/>
</dbReference>
<dbReference type="PROSITE" id="PS01230">
    <property type="entry name" value="TRMA_1"/>
    <property type="match status" value="1"/>
</dbReference>
<evidence type="ECO:0000256" key="5">
    <source>
        <dbReference type="PROSITE-ProRule" id="PRU10015"/>
    </source>
</evidence>
<dbReference type="InterPro" id="IPR002792">
    <property type="entry name" value="TRAM_dom"/>
</dbReference>
<comment type="similarity">
    <text evidence="4">Belongs to the class I-like SAM-binding methyltransferase superfamily. RNA M5U methyltransferase family.</text>
</comment>
<dbReference type="SUPFAM" id="SSF50249">
    <property type="entry name" value="Nucleic acid-binding proteins"/>
    <property type="match status" value="1"/>
</dbReference>
<gene>
    <name evidence="7" type="ORF">KL86CLO1_10068</name>
</gene>
<evidence type="ECO:0000256" key="3">
    <source>
        <dbReference type="ARBA" id="ARBA00022691"/>
    </source>
</evidence>
<protein>
    <submittedName>
        <fullName evidence="7">Uncharacterized RNA methyltransferase CTC_02481</fullName>
        <ecNumber evidence="7">2.1.1.-</ecNumber>
    </submittedName>
</protein>
<feature type="active site" description="Nucleophile" evidence="4">
    <location>
        <position position="405"/>
    </location>
</feature>
<dbReference type="NCBIfam" id="TIGR00479">
    <property type="entry name" value="rumA"/>
    <property type="match status" value="1"/>
</dbReference>
<keyword evidence="1 4" id="KW-0489">Methyltransferase</keyword>
<name>A0A212IV25_9FIRM</name>
<dbReference type="Gene3D" id="2.40.50.1070">
    <property type="match status" value="1"/>
</dbReference>
<dbReference type="InterPro" id="IPR012340">
    <property type="entry name" value="NA-bd_OB-fold"/>
</dbReference>
<dbReference type="FunFam" id="3.40.50.150:FF:000009">
    <property type="entry name" value="23S rRNA (Uracil(1939)-C(5))-methyltransferase RlmD"/>
    <property type="match status" value="1"/>
</dbReference>
<accession>A0A212IV25</accession>
<keyword evidence="3 4" id="KW-0949">S-adenosyl-L-methionine</keyword>
<dbReference type="Pfam" id="PF05958">
    <property type="entry name" value="tRNA_U5-meth_tr"/>
    <property type="match status" value="1"/>
</dbReference>
<sequence length="449" mass="48566">MMNIQEQKIYPLTIDGYAADGDGVARHEGMVVFVKGAVRGEVCNVYIDKVGRSAVWGHVVSLSSPSPARMDVDCPYNDSCGGCTFRHMTYAEELTAKRQKVEDAIRRIGGIDASVSVIHGADNTFRYRNKVQFPVGPGPRVGFYRQRSHQVTDVDDCLLQPLAAANLRASVKAWMVREGVSAYDERSSKGLVRHVYVRTNRAGESLLCLLVNGKSVPNEDALVSALRAAEPGLAGVVLGVNEKKNNVILGDSYRTLWGDDFLMDTLCGITFKLSVPSFYQVNTDQAEVLYGRALDFAGLTGTEIVLDLYCGIGTITLAMARAAKQAIGCEVVPQAVEDAKENAARNGISNARFLCADAGEAARALEAEGLRPDVVCVDPPRKGLAPDVIDTIARMAPKRIVYVSCDCATLARDLKLFAAQGYALQTAEAVDLFPRTAHVETAVLMSKQI</sequence>
<feature type="binding site" evidence="4">
    <location>
        <position position="280"/>
    </location>
    <ligand>
        <name>S-adenosyl-L-methionine</name>
        <dbReference type="ChEBI" id="CHEBI:59789"/>
    </ligand>
</feature>